<dbReference type="Proteomes" id="UP001059912">
    <property type="component" value="Chromosome 1"/>
</dbReference>
<dbReference type="RefSeq" id="WP_045380506.1">
    <property type="nucleotide sequence ID" value="NZ_BBKG01000023.1"/>
</dbReference>
<evidence type="ECO:0000313" key="2">
    <source>
        <dbReference type="Proteomes" id="UP001059912"/>
    </source>
</evidence>
<accession>A0ABY5ICW5</accession>
<gene>
    <name evidence="1" type="ORF">HB762_05300</name>
</gene>
<dbReference type="EMBL" id="CP050470">
    <property type="protein sequence ID" value="UTZ30852.1"/>
    <property type="molecule type" value="Genomic_DNA"/>
</dbReference>
<organism evidence="1 2">
    <name type="scientific">Vibrio campbellii</name>
    <dbReference type="NCBI Taxonomy" id="680"/>
    <lineage>
        <taxon>Bacteria</taxon>
        <taxon>Pseudomonadati</taxon>
        <taxon>Pseudomonadota</taxon>
        <taxon>Gammaproteobacteria</taxon>
        <taxon>Vibrionales</taxon>
        <taxon>Vibrionaceae</taxon>
        <taxon>Vibrio</taxon>
    </lineage>
</organism>
<protein>
    <submittedName>
        <fullName evidence="1">Chemotaxis protein</fullName>
    </submittedName>
</protein>
<proteinExistence type="predicted"/>
<name>A0ABY5ICW5_9VIBR</name>
<keyword evidence="2" id="KW-1185">Reference proteome</keyword>
<evidence type="ECO:0000313" key="1">
    <source>
        <dbReference type="EMBL" id="UTZ30852.1"/>
    </source>
</evidence>
<dbReference type="GeneID" id="67377363"/>
<sequence>MRMQGLILDETDIIQETKLDRNTSEQKTMGKLRLITTNPTSTIEVRVSPELWDGGKAGELLKRCVGNRMLFDVEHKKMSFGNDEGKHVSIDGFHLYALPELNQK</sequence>
<reference evidence="1" key="1">
    <citation type="submission" date="2020-03" db="EMBL/GenBank/DDBJ databases">
        <title>Five strains of Vibrio campbellii isolated from Mariana Trench.</title>
        <authorList>
            <person name="Liang J."/>
            <person name="Zhang X.-H."/>
        </authorList>
    </citation>
    <scope>NUCLEOTIDE SEQUENCE</scope>
    <source>
        <strain evidence="1">LJC013</strain>
    </source>
</reference>